<gene>
    <name evidence="1" type="ORF">ACFQ2X_05570</name>
</gene>
<dbReference type="EMBL" id="JBHTLR010000007">
    <property type="protein sequence ID" value="MFD1216060.1"/>
    <property type="molecule type" value="Genomic_DNA"/>
</dbReference>
<evidence type="ECO:0000313" key="1">
    <source>
        <dbReference type="EMBL" id="MFD1216060.1"/>
    </source>
</evidence>
<organism evidence="1 2">
    <name type="scientific">Microbulbifer celer</name>
    <dbReference type="NCBI Taxonomy" id="435905"/>
    <lineage>
        <taxon>Bacteria</taxon>
        <taxon>Pseudomonadati</taxon>
        <taxon>Pseudomonadota</taxon>
        <taxon>Gammaproteobacteria</taxon>
        <taxon>Cellvibrionales</taxon>
        <taxon>Microbulbiferaceae</taxon>
        <taxon>Microbulbifer</taxon>
    </lineage>
</organism>
<accession>A0ABW3U8A8</accession>
<dbReference type="RefSeq" id="WP_377563495.1">
    <property type="nucleotide sequence ID" value="NZ_CP087715.1"/>
</dbReference>
<dbReference type="Proteomes" id="UP001597264">
    <property type="component" value="Unassembled WGS sequence"/>
</dbReference>
<comment type="caution">
    <text evidence="1">The sequence shown here is derived from an EMBL/GenBank/DDBJ whole genome shotgun (WGS) entry which is preliminary data.</text>
</comment>
<protein>
    <submittedName>
        <fullName evidence="1">Uncharacterized protein</fullName>
    </submittedName>
</protein>
<proteinExistence type="predicted"/>
<name>A0ABW3U8A8_9GAMM</name>
<sequence>MAFLDLSSHILFCDVVLNAIDPGHAETLDIGFIFADAGATQQGQLQPIVCSGFIQVISKVDVLCHLIGVIPVILSPVADP</sequence>
<keyword evidence="2" id="KW-1185">Reference proteome</keyword>
<reference evidence="2" key="1">
    <citation type="journal article" date="2019" name="Int. J. Syst. Evol. Microbiol.">
        <title>The Global Catalogue of Microorganisms (GCM) 10K type strain sequencing project: providing services to taxonomists for standard genome sequencing and annotation.</title>
        <authorList>
            <consortium name="The Broad Institute Genomics Platform"/>
            <consortium name="The Broad Institute Genome Sequencing Center for Infectious Disease"/>
            <person name="Wu L."/>
            <person name="Ma J."/>
        </authorList>
    </citation>
    <scope>NUCLEOTIDE SEQUENCE [LARGE SCALE GENOMIC DNA]</scope>
    <source>
        <strain evidence="2">CCUG 54356</strain>
    </source>
</reference>
<evidence type="ECO:0000313" key="2">
    <source>
        <dbReference type="Proteomes" id="UP001597264"/>
    </source>
</evidence>